<accession>A0AAE4F3E0</accession>
<feature type="compositionally biased region" description="Polar residues" evidence="1">
    <location>
        <begin position="1186"/>
        <end position="1195"/>
    </location>
</feature>
<feature type="compositionally biased region" description="Acidic residues" evidence="1">
    <location>
        <begin position="436"/>
        <end position="446"/>
    </location>
</feature>
<feature type="compositionally biased region" description="Acidic residues" evidence="1">
    <location>
        <begin position="35"/>
        <end position="50"/>
    </location>
</feature>
<feature type="compositionally biased region" description="Basic and acidic residues" evidence="1">
    <location>
        <begin position="1198"/>
        <end position="1230"/>
    </location>
</feature>
<feature type="compositionally biased region" description="Low complexity" evidence="1">
    <location>
        <begin position="87"/>
        <end position="103"/>
    </location>
</feature>
<dbReference type="Proteomes" id="UP001253439">
    <property type="component" value="Unassembled WGS sequence"/>
</dbReference>
<feature type="compositionally biased region" description="Polar residues" evidence="1">
    <location>
        <begin position="381"/>
        <end position="406"/>
    </location>
</feature>
<name>A0AAE4F3E0_9EURY</name>
<dbReference type="RefSeq" id="WP_310898289.1">
    <property type="nucleotide sequence ID" value="NZ_JAMQOM010000027.1"/>
</dbReference>
<feature type="region of interest" description="Disordered" evidence="1">
    <location>
        <begin position="698"/>
        <end position="726"/>
    </location>
</feature>
<dbReference type="EMBL" id="JAMQOM010000027">
    <property type="protein sequence ID" value="MDS0223813.1"/>
    <property type="molecule type" value="Genomic_DNA"/>
</dbReference>
<feature type="compositionally biased region" description="Polar residues" evidence="1">
    <location>
        <begin position="415"/>
        <end position="427"/>
    </location>
</feature>
<evidence type="ECO:0000313" key="2">
    <source>
        <dbReference type="EMBL" id="MDS0223813.1"/>
    </source>
</evidence>
<feature type="region of interest" description="Disordered" evidence="1">
    <location>
        <begin position="1"/>
        <end position="252"/>
    </location>
</feature>
<sequence>MGNAMDKWMEDNPDVTVVNDSSEDIDDQVNHNDPDSDSEPDPPEPDDDDGGSTRPGTSVPNNLSGGSSSDDSEDSTPEPTEEQDQMLDGSTDGSSASSSGGSDDLFDDSDDGPSLPDEPSLDTDNPFEDSDSSGDSGGSSSGTSSPGGSSSSRDSSSGSTGGSSDDASSDSSSDGGSSSGSTRPDSSVPNNLSGSPSSDPNRQSGSGIGPGGVEGSEAAMPDSETDASTNDSTEDIDATRTGKLEDTASDPQIRQLAQSLEDDVAGTKITDTVDGLKTTGADLREEDVEVVRDGDQLEARLSPVGEERVQNIADRQADEQAERQVERQLNEPFTNADVSVNDDGSVDVSQDVQNEATEQALAEANPGVREDDITFQDGEPQVQQPEPSAQRQTDGPATNSSGQPAVSQPDPLGGQAQNNQSDPTGTRSPFGGPAAFEEETGLDQGEDFTVQRENGNVTVNVTQRGAQELQGQQEQEEGDALTPIVEDFEGVTGVDLPGNTSEAGEAREQRANDSSQELFGGRGEIEQQLRAAADGFDREIVDPLASGAGDIARFRADVNINTEGDEIPDSGPSPAEAEATVRGVGQVLNPAQLAVTGIEAGEVAREGIDATAVAGGSEQDFEEFESDLSGAGARSAVDVAAQAEDSPDKLRGQLVGGTLAATGLMTAGRAAGGSTGARAAGSVVQPGEEVLKALRRTDTPDTSTGSVASVRSGTDGTTLLPDVDTPNVDAEIGPNAAAGRVEINVNADIRRSLEDSISNAQTRGQASIDTVQDALNDIRDLPDRARTAARNANFNADAALSAARSRAGDTANAVRERAGDAAESVSAAPGNARQRAAQGAQNAAVSAEANAVAASERMNDLVQRAELEAQRVQRDAELPTFPRGFVTEGEFSPVSDTADRVREAKQRGELAARRARRDFEPPSVPRGFVTEGESSPLSDTADRVREARQRGELAARRTRRDFELPSAPRGYVTEGDDTIGGFIGDESTGRGRPADAISDRVADARDYVSNVGVRVDIGKPGQRTVDSSNLDVEGTPGVEFRGDLDTDSPAFTPDDSGQRAELYQSDADNVGNGLLQLRRTESESRSNAPTRAESDTNTRQADQRSGLLDWTSRVETDIGGLAEGSQQPSVIGPGIGGGGSERTTSPVQELGQGFETDFAVGTGFESSYGTEFGQQQGIGAETAVGQSLGQESGSETRIGFENRTETRSETRTQVETGTRTETRFDRRFETSFDGEPDSGDREFPTATPSFENVEFDNAVATPSEVLGVGSFGGSSGGEQSGFDEDEFDASGGLF</sequence>
<feature type="compositionally biased region" description="Basic and acidic residues" evidence="1">
    <location>
        <begin position="940"/>
        <end position="963"/>
    </location>
</feature>
<feature type="compositionally biased region" description="Acidic residues" evidence="1">
    <location>
        <begin position="70"/>
        <end position="85"/>
    </location>
</feature>
<feature type="compositionally biased region" description="Low complexity" evidence="1">
    <location>
        <begin position="826"/>
        <end position="839"/>
    </location>
</feature>
<feature type="region of interest" description="Disordered" evidence="1">
    <location>
        <begin position="920"/>
        <end position="994"/>
    </location>
</feature>
<feature type="compositionally biased region" description="Polar residues" evidence="1">
    <location>
        <begin position="700"/>
        <end position="717"/>
    </location>
</feature>
<feature type="compositionally biased region" description="Polar residues" evidence="1">
    <location>
        <begin position="451"/>
        <end position="462"/>
    </location>
</feature>
<feature type="compositionally biased region" description="Polar residues" evidence="1">
    <location>
        <begin position="188"/>
        <end position="203"/>
    </location>
</feature>
<protein>
    <submittedName>
        <fullName evidence="2">Uncharacterized protein</fullName>
    </submittedName>
</protein>
<feature type="region of interest" description="Disordered" evidence="1">
    <location>
        <begin position="491"/>
        <end position="521"/>
    </location>
</feature>
<keyword evidence="3" id="KW-1185">Reference proteome</keyword>
<feature type="region of interest" description="Disordered" evidence="1">
    <location>
        <begin position="1268"/>
        <end position="1294"/>
    </location>
</feature>
<evidence type="ECO:0000313" key="3">
    <source>
        <dbReference type="Proteomes" id="UP001253439"/>
    </source>
</evidence>
<feature type="region of interest" description="Disordered" evidence="1">
    <location>
        <begin position="1017"/>
        <end position="1058"/>
    </location>
</feature>
<reference evidence="2 3" key="1">
    <citation type="submission" date="2022-06" db="EMBL/GenBank/DDBJ databases">
        <title>Haloarcula sp. a new haloarchaeum isolate from saline soil.</title>
        <authorList>
            <person name="Strakova D."/>
            <person name="Galisteo C."/>
            <person name="Sanchez-Porro C."/>
            <person name="Ventosa A."/>
        </authorList>
    </citation>
    <scope>NUCLEOTIDE SEQUENCE [LARGE SCALE GENOMIC DNA]</scope>
    <source>
        <strain evidence="2 3">S1AR25-5A</strain>
    </source>
</reference>
<feature type="compositionally biased region" description="Basic and acidic residues" evidence="1">
    <location>
        <begin position="237"/>
        <end position="246"/>
    </location>
</feature>
<comment type="caution">
    <text evidence="2">The sequence shown here is derived from an EMBL/GenBank/DDBJ whole genome shotgun (WGS) entry which is preliminary data.</text>
</comment>
<feature type="compositionally biased region" description="Acidic residues" evidence="1">
    <location>
        <begin position="119"/>
        <end position="132"/>
    </location>
</feature>
<gene>
    <name evidence="2" type="ORF">NDI54_21015</name>
</gene>
<feature type="compositionally biased region" description="Polar residues" evidence="1">
    <location>
        <begin position="1085"/>
        <end position="1100"/>
    </location>
</feature>
<feature type="region of interest" description="Disordered" evidence="1">
    <location>
        <begin position="1186"/>
        <end position="1249"/>
    </location>
</feature>
<feature type="compositionally biased region" description="Low complexity" evidence="1">
    <location>
        <begin position="337"/>
        <end position="354"/>
    </location>
</feature>
<feature type="compositionally biased region" description="Basic and acidic residues" evidence="1">
    <location>
        <begin position="315"/>
        <end position="329"/>
    </location>
</feature>
<feature type="region of interest" description="Disordered" evidence="1">
    <location>
        <begin position="810"/>
        <end position="839"/>
    </location>
</feature>
<feature type="region of interest" description="Disordered" evidence="1">
    <location>
        <begin position="1077"/>
        <end position="1149"/>
    </location>
</feature>
<feature type="compositionally biased region" description="Gly residues" evidence="1">
    <location>
        <begin position="1269"/>
        <end position="1279"/>
    </location>
</feature>
<feature type="compositionally biased region" description="Low complexity" evidence="1">
    <location>
        <begin position="141"/>
        <end position="187"/>
    </location>
</feature>
<organism evidence="2 3">
    <name type="scientific">Haloarcula terrestris</name>
    <dbReference type="NCBI Taxonomy" id="2950533"/>
    <lineage>
        <taxon>Archaea</taxon>
        <taxon>Methanobacteriati</taxon>
        <taxon>Methanobacteriota</taxon>
        <taxon>Stenosarchaea group</taxon>
        <taxon>Halobacteria</taxon>
        <taxon>Halobacteriales</taxon>
        <taxon>Haloarculaceae</taxon>
        <taxon>Haloarcula</taxon>
    </lineage>
</organism>
<feature type="region of interest" description="Disordered" evidence="1">
    <location>
        <begin position="315"/>
        <end position="479"/>
    </location>
</feature>
<proteinExistence type="predicted"/>
<feature type="compositionally biased region" description="Polar residues" evidence="1">
    <location>
        <begin position="54"/>
        <end position="63"/>
    </location>
</feature>
<evidence type="ECO:0000256" key="1">
    <source>
        <dbReference type="SAM" id="MobiDB-lite"/>
    </source>
</evidence>
<feature type="compositionally biased region" description="Low complexity" evidence="1">
    <location>
        <begin position="463"/>
        <end position="473"/>
    </location>
</feature>